<feature type="region of interest" description="Disordered" evidence="11">
    <location>
        <begin position="103"/>
        <end position="159"/>
    </location>
</feature>
<keyword evidence="13" id="KW-1185">Reference proteome</keyword>
<dbReference type="EC" id="2.7.7.6" evidence="2 10"/>
<evidence type="ECO:0000256" key="6">
    <source>
        <dbReference type="ARBA" id="ARBA00022695"/>
    </source>
</evidence>
<evidence type="ECO:0000256" key="10">
    <source>
        <dbReference type="HAMAP-Rule" id="MF_00366"/>
    </source>
</evidence>
<dbReference type="PANTHER" id="PTHR34476:SF1">
    <property type="entry name" value="DNA-DIRECTED RNA POLYMERASE SUBUNIT OMEGA"/>
    <property type="match status" value="1"/>
</dbReference>
<comment type="caution">
    <text evidence="12">The sequence shown here is derived from an EMBL/GenBank/DDBJ whole genome shotgun (WGS) entry which is preliminary data.</text>
</comment>
<evidence type="ECO:0000256" key="5">
    <source>
        <dbReference type="ARBA" id="ARBA00022679"/>
    </source>
</evidence>
<dbReference type="PANTHER" id="PTHR34476">
    <property type="entry name" value="DNA-DIRECTED RNA POLYMERASE SUBUNIT OMEGA"/>
    <property type="match status" value="1"/>
</dbReference>
<sequence>MIHPSYVELMKVVNKGTDVGEEPVVNSRYTIVCATAKRARQIIDGKEPMVDYHEKDKPLSIAVRELNSGDLRILTEEEAAEAAEKEQQVKAIIRKRREEAEAIARQQEEEEMAKAGADAAEDNPDDVTDDTEDVDAVADDLDFDDTDENSSDSTSESDS</sequence>
<dbReference type="Gene3D" id="3.90.940.10">
    <property type="match status" value="1"/>
</dbReference>
<evidence type="ECO:0000256" key="3">
    <source>
        <dbReference type="ARBA" id="ARBA00013725"/>
    </source>
</evidence>
<evidence type="ECO:0000256" key="2">
    <source>
        <dbReference type="ARBA" id="ARBA00012418"/>
    </source>
</evidence>
<evidence type="ECO:0000256" key="8">
    <source>
        <dbReference type="ARBA" id="ARBA00029924"/>
    </source>
</evidence>
<dbReference type="GO" id="GO:0003677">
    <property type="term" value="F:DNA binding"/>
    <property type="evidence" value="ECO:0007669"/>
    <property type="project" value="UniProtKB-UniRule"/>
</dbReference>
<dbReference type="InterPro" id="IPR006110">
    <property type="entry name" value="Pol_omega/Rpo6/RPB6"/>
</dbReference>
<dbReference type="InterPro" id="IPR003716">
    <property type="entry name" value="DNA-dir_RNA_pol_omega"/>
</dbReference>
<evidence type="ECO:0000313" key="12">
    <source>
        <dbReference type="EMBL" id="MQN01533.1"/>
    </source>
</evidence>
<dbReference type="GO" id="GO:0003899">
    <property type="term" value="F:DNA-directed RNA polymerase activity"/>
    <property type="evidence" value="ECO:0007669"/>
    <property type="project" value="UniProtKB-UniRule"/>
</dbReference>
<dbReference type="AlphaFoldDB" id="A0A6N7J063"/>
<dbReference type="GO" id="GO:0006351">
    <property type="term" value="P:DNA-templated transcription"/>
    <property type="evidence" value="ECO:0007669"/>
    <property type="project" value="UniProtKB-UniRule"/>
</dbReference>
<evidence type="ECO:0000313" key="13">
    <source>
        <dbReference type="Proteomes" id="UP000460257"/>
    </source>
</evidence>
<dbReference type="SUPFAM" id="SSF63562">
    <property type="entry name" value="RPB6/omega subunit-like"/>
    <property type="match status" value="1"/>
</dbReference>
<dbReference type="Pfam" id="PF01192">
    <property type="entry name" value="RNA_pol_Rpb6"/>
    <property type="match status" value="1"/>
</dbReference>
<dbReference type="SMART" id="SM01409">
    <property type="entry name" value="RNA_pol_Rpb6"/>
    <property type="match status" value="1"/>
</dbReference>
<dbReference type="Proteomes" id="UP000460257">
    <property type="component" value="Unassembled WGS sequence"/>
</dbReference>
<evidence type="ECO:0000256" key="9">
    <source>
        <dbReference type="ARBA" id="ARBA00048552"/>
    </source>
</evidence>
<feature type="compositionally biased region" description="Acidic residues" evidence="11">
    <location>
        <begin position="119"/>
        <end position="159"/>
    </location>
</feature>
<comment type="function">
    <text evidence="10">Promotes RNA polymerase assembly. Latches the N- and C-terminal regions of the beta' subunit thereby facilitating its interaction with the beta and alpha subunits.</text>
</comment>
<keyword evidence="6 10" id="KW-0548">Nucleotidyltransferase</keyword>
<dbReference type="GO" id="GO:0000428">
    <property type="term" value="C:DNA-directed RNA polymerase complex"/>
    <property type="evidence" value="ECO:0007669"/>
    <property type="project" value="UniProtKB-KW"/>
</dbReference>
<reference evidence="12" key="1">
    <citation type="journal article" date="2020" name="Appl. Environ. Microbiol.">
        <title>Medium-Chain Fatty Acid Synthesis by 'Candidatus Weimeria bifida' gen. nov., sp. nov., and 'Candidatus Pseudoramibacter fermentans' sp. nov.</title>
        <authorList>
            <person name="Scarborough M.J."/>
            <person name="Myers K.S."/>
            <person name="Donohue T.J."/>
            <person name="Noguera D.R."/>
        </authorList>
    </citation>
    <scope>NUCLEOTIDE SEQUENCE</scope>
    <source>
        <strain evidence="12">LCO1.1</strain>
    </source>
</reference>
<keyword evidence="5 10" id="KW-0808">Transferase</keyword>
<comment type="similarity">
    <text evidence="1 10">Belongs to the RNA polymerase subunit omega family.</text>
</comment>
<name>A0A6N7J063_9FIRM</name>
<evidence type="ECO:0000256" key="4">
    <source>
        <dbReference type="ARBA" id="ARBA00022478"/>
    </source>
</evidence>
<evidence type="ECO:0000256" key="7">
    <source>
        <dbReference type="ARBA" id="ARBA00023163"/>
    </source>
</evidence>
<dbReference type="HAMAP" id="MF_00366">
    <property type="entry name" value="RNApol_bact_RpoZ"/>
    <property type="match status" value="1"/>
</dbReference>
<dbReference type="NCBIfam" id="TIGR00690">
    <property type="entry name" value="rpoZ"/>
    <property type="match status" value="1"/>
</dbReference>
<comment type="subunit">
    <text evidence="10">The RNAP catalytic core consists of 2 alpha, 1 beta, 1 beta' and 1 omega subunit. When a sigma factor is associated with the core the holoenzyme is formed, which can initiate transcription.</text>
</comment>
<dbReference type="InterPro" id="IPR036161">
    <property type="entry name" value="RPB6/omega-like_sf"/>
</dbReference>
<protein>
    <recommendedName>
        <fullName evidence="3 10">DNA-directed RNA polymerase subunit omega</fullName>
        <shortName evidence="10">RNAP omega subunit</shortName>
        <ecNumber evidence="2 10">2.7.7.6</ecNumber>
    </recommendedName>
    <alternativeName>
        <fullName evidence="10">RNA polymerase omega subunit</fullName>
    </alternativeName>
    <alternativeName>
        <fullName evidence="8 10">Transcriptase subunit omega</fullName>
    </alternativeName>
</protein>
<accession>A0A6N7J063</accession>
<keyword evidence="7 10" id="KW-0804">Transcription</keyword>
<evidence type="ECO:0000256" key="11">
    <source>
        <dbReference type="SAM" id="MobiDB-lite"/>
    </source>
</evidence>
<evidence type="ECO:0000256" key="1">
    <source>
        <dbReference type="ARBA" id="ARBA00006711"/>
    </source>
</evidence>
<organism evidence="12 13">
    <name type="scientific">Candidatus Weimeria bifida</name>
    <dbReference type="NCBI Taxonomy" id="2599074"/>
    <lineage>
        <taxon>Bacteria</taxon>
        <taxon>Bacillati</taxon>
        <taxon>Bacillota</taxon>
        <taxon>Clostridia</taxon>
        <taxon>Lachnospirales</taxon>
        <taxon>Lachnospiraceae</taxon>
        <taxon>Candidatus Weimeria</taxon>
    </lineage>
</organism>
<gene>
    <name evidence="10" type="primary">rpoZ</name>
    <name evidence="12" type="ORF">FRC54_06330</name>
</gene>
<dbReference type="EMBL" id="VOGC01000006">
    <property type="protein sequence ID" value="MQN01533.1"/>
    <property type="molecule type" value="Genomic_DNA"/>
</dbReference>
<keyword evidence="4 10" id="KW-0240">DNA-directed RNA polymerase</keyword>
<proteinExistence type="inferred from homology"/>
<comment type="catalytic activity">
    <reaction evidence="9 10">
        <text>RNA(n) + a ribonucleoside 5'-triphosphate = RNA(n+1) + diphosphate</text>
        <dbReference type="Rhea" id="RHEA:21248"/>
        <dbReference type="Rhea" id="RHEA-COMP:14527"/>
        <dbReference type="Rhea" id="RHEA-COMP:17342"/>
        <dbReference type="ChEBI" id="CHEBI:33019"/>
        <dbReference type="ChEBI" id="CHEBI:61557"/>
        <dbReference type="ChEBI" id="CHEBI:140395"/>
        <dbReference type="EC" id="2.7.7.6"/>
    </reaction>
</comment>